<evidence type="ECO:0000256" key="2">
    <source>
        <dbReference type="ARBA" id="ARBA00022692"/>
    </source>
</evidence>
<evidence type="ECO:0000256" key="1">
    <source>
        <dbReference type="ARBA" id="ARBA00004141"/>
    </source>
</evidence>
<dbReference type="PANTHER" id="PTHR43701:SF12">
    <property type="entry name" value="MEMBRANE TRANSPORTER PROTEIN YTNM-RELATED"/>
    <property type="match status" value="1"/>
</dbReference>
<gene>
    <name evidence="6" type="ORF">FHS94_002117</name>
</gene>
<proteinExistence type="inferred from homology"/>
<evidence type="ECO:0000313" key="7">
    <source>
        <dbReference type="Proteomes" id="UP000546200"/>
    </source>
</evidence>
<evidence type="ECO:0000313" key="6">
    <source>
        <dbReference type="EMBL" id="MBB5715271.1"/>
    </source>
</evidence>
<evidence type="ECO:0000256" key="5">
    <source>
        <dbReference type="RuleBase" id="RU363041"/>
    </source>
</evidence>
<feature type="transmembrane region" description="Helical" evidence="5">
    <location>
        <begin position="82"/>
        <end position="103"/>
    </location>
</feature>
<feature type="transmembrane region" description="Helical" evidence="5">
    <location>
        <begin position="56"/>
        <end position="76"/>
    </location>
</feature>
<dbReference type="Proteomes" id="UP000546200">
    <property type="component" value="Unassembled WGS sequence"/>
</dbReference>
<comment type="subcellular location">
    <subcellularLocation>
        <location evidence="5">Cell membrane</location>
        <topology evidence="5">Multi-pass membrane protein</topology>
    </subcellularLocation>
    <subcellularLocation>
        <location evidence="1">Membrane</location>
        <topology evidence="1">Multi-pass membrane protein</topology>
    </subcellularLocation>
</comment>
<accession>A0A7W9BE93</accession>
<feature type="transmembrane region" description="Helical" evidence="5">
    <location>
        <begin position="179"/>
        <end position="202"/>
    </location>
</feature>
<protein>
    <recommendedName>
        <fullName evidence="5">Probable membrane transporter protein</fullName>
    </recommendedName>
</protein>
<evidence type="ECO:0000256" key="3">
    <source>
        <dbReference type="ARBA" id="ARBA00022989"/>
    </source>
</evidence>
<keyword evidence="5" id="KW-1003">Cell membrane</keyword>
<comment type="caution">
    <text evidence="6">The sequence shown here is derived from an EMBL/GenBank/DDBJ whole genome shotgun (WGS) entry which is preliminary data.</text>
</comment>
<dbReference type="EMBL" id="JACIJK010000006">
    <property type="protein sequence ID" value="MBB5715271.1"/>
    <property type="molecule type" value="Genomic_DNA"/>
</dbReference>
<feature type="transmembrane region" description="Helical" evidence="5">
    <location>
        <begin position="115"/>
        <end position="134"/>
    </location>
</feature>
<dbReference type="Pfam" id="PF01925">
    <property type="entry name" value="TauE"/>
    <property type="match status" value="1"/>
</dbReference>
<dbReference type="PANTHER" id="PTHR43701">
    <property type="entry name" value="MEMBRANE TRANSPORTER PROTEIN MJ0441-RELATED"/>
    <property type="match status" value="1"/>
</dbReference>
<feature type="transmembrane region" description="Helical" evidence="5">
    <location>
        <begin position="209"/>
        <end position="231"/>
    </location>
</feature>
<keyword evidence="4 5" id="KW-0472">Membrane</keyword>
<organism evidence="6 7">
    <name type="scientific">Sphingomonas aerophila</name>
    <dbReference type="NCBI Taxonomy" id="1344948"/>
    <lineage>
        <taxon>Bacteria</taxon>
        <taxon>Pseudomonadati</taxon>
        <taxon>Pseudomonadota</taxon>
        <taxon>Alphaproteobacteria</taxon>
        <taxon>Sphingomonadales</taxon>
        <taxon>Sphingomonadaceae</taxon>
        <taxon>Sphingomonas</taxon>
    </lineage>
</organism>
<keyword evidence="2 5" id="KW-0812">Transmembrane</keyword>
<keyword evidence="3 5" id="KW-1133">Transmembrane helix</keyword>
<comment type="similarity">
    <text evidence="5">Belongs to the 4-toluene sulfonate uptake permease (TSUP) (TC 2.A.102) family.</text>
</comment>
<dbReference type="InterPro" id="IPR051598">
    <property type="entry name" value="TSUP/Inactive_protease-like"/>
</dbReference>
<name>A0A7W9BE93_9SPHN</name>
<reference evidence="6 7" key="1">
    <citation type="submission" date="2020-08" db="EMBL/GenBank/DDBJ databases">
        <title>Genomic Encyclopedia of Type Strains, Phase IV (KMG-IV): sequencing the most valuable type-strain genomes for metagenomic binning, comparative biology and taxonomic classification.</title>
        <authorList>
            <person name="Goeker M."/>
        </authorList>
    </citation>
    <scope>NUCLEOTIDE SEQUENCE [LARGE SCALE GENOMIC DNA]</scope>
    <source>
        <strain evidence="6 7">DSM 100044</strain>
    </source>
</reference>
<dbReference type="GO" id="GO:0005886">
    <property type="term" value="C:plasma membrane"/>
    <property type="evidence" value="ECO:0007669"/>
    <property type="project" value="UniProtKB-SubCell"/>
</dbReference>
<keyword evidence="7" id="KW-1185">Reference proteome</keyword>
<evidence type="ECO:0000256" key="4">
    <source>
        <dbReference type="ARBA" id="ARBA00023136"/>
    </source>
</evidence>
<dbReference type="AlphaFoldDB" id="A0A7W9BE93"/>
<dbReference type="InterPro" id="IPR002781">
    <property type="entry name" value="TM_pro_TauE-like"/>
</dbReference>
<sequence length="232" mass="24098">MDGALGMAFGVISNTLLISLGVPPAAASAGVHTVETFTTAASGISHVLHRNVDWRLFRRLAIPGIIGGLLGAYVLSSVDASVARPFVLAYLAAIGVYLLWRALRHRHPPEREPRFVAPLGLVGGFLDAAGGGGWGPVVTSNLLVQGGCPRRTVGTVNTTEFFLTATVSATFIARLGWEAFTTATAGLLIGGLVASPLGAIMAKRLPTRTLLLLVGTVLTLTSLYGVASALMR</sequence>